<protein>
    <submittedName>
        <fullName evidence="1">Uncharacterized protein</fullName>
    </submittedName>
</protein>
<dbReference type="GeneID" id="64629896"/>
<dbReference type="EMBL" id="JABBWG010000019">
    <property type="protein sequence ID" value="KAG1815221.1"/>
    <property type="molecule type" value="Genomic_DNA"/>
</dbReference>
<organism evidence="1 2">
    <name type="scientific">Suillus subaureus</name>
    <dbReference type="NCBI Taxonomy" id="48587"/>
    <lineage>
        <taxon>Eukaryota</taxon>
        <taxon>Fungi</taxon>
        <taxon>Dikarya</taxon>
        <taxon>Basidiomycota</taxon>
        <taxon>Agaricomycotina</taxon>
        <taxon>Agaricomycetes</taxon>
        <taxon>Agaricomycetidae</taxon>
        <taxon>Boletales</taxon>
        <taxon>Suillineae</taxon>
        <taxon>Suillaceae</taxon>
        <taxon>Suillus</taxon>
    </lineage>
</organism>
<name>A0A9P7EA19_9AGAM</name>
<reference evidence="1" key="1">
    <citation type="journal article" date="2020" name="New Phytol.">
        <title>Comparative genomics reveals dynamic genome evolution in host specialist ectomycorrhizal fungi.</title>
        <authorList>
            <person name="Lofgren L.A."/>
            <person name="Nguyen N.H."/>
            <person name="Vilgalys R."/>
            <person name="Ruytinx J."/>
            <person name="Liao H.L."/>
            <person name="Branco S."/>
            <person name="Kuo A."/>
            <person name="LaButti K."/>
            <person name="Lipzen A."/>
            <person name="Andreopoulos W."/>
            <person name="Pangilinan J."/>
            <person name="Riley R."/>
            <person name="Hundley H."/>
            <person name="Na H."/>
            <person name="Barry K."/>
            <person name="Grigoriev I.V."/>
            <person name="Stajich J.E."/>
            <person name="Kennedy P.G."/>
        </authorList>
    </citation>
    <scope>NUCLEOTIDE SEQUENCE</scope>
    <source>
        <strain evidence="1">MN1</strain>
    </source>
</reference>
<dbReference type="AlphaFoldDB" id="A0A9P7EA19"/>
<dbReference type="RefSeq" id="XP_041192358.1">
    <property type="nucleotide sequence ID" value="XM_041335879.1"/>
</dbReference>
<dbReference type="OrthoDB" id="3268648at2759"/>
<accession>A0A9P7EA19</accession>
<evidence type="ECO:0000313" key="1">
    <source>
        <dbReference type="EMBL" id="KAG1815221.1"/>
    </source>
</evidence>
<sequence length="67" mass="7748">MRNSRYIELGTVKNGRKAVSTDHQETTYEYQRTQSGLVREVVSITSTYTPVLENLDHIITHLDVILR</sequence>
<dbReference type="Proteomes" id="UP000807769">
    <property type="component" value="Unassembled WGS sequence"/>
</dbReference>
<dbReference type="Gene3D" id="1.10.1420.10">
    <property type="match status" value="1"/>
</dbReference>
<evidence type="ECO:0000313" key="2">
    <source>
        <dbReference type="Proteomes" id="UP000807769"/>
    </source>
</evidence>
<gene>
    <name evidence="1" type="ORF">BJ212DRAFT_1360355</name>
</gene>
<keyword evidence="2" id="KW-1185">Reference proteome</keyword>
<proteinExistence type="predicted"/>
<comment type="caution">
    <text evidence="1">The sequence shown here is derived from an EMBL/GenBank/DDBJ whole genome shotgun (WGS) entry which is preliminary data.</text>
</comment>